<feature type="compositionally biased region" description="Basic and acidic residues" evidence="8">
    <location>
        <begin position="21"/>
        <end position="30"/>
    </location>
</feature>
<feature type="region of interest" description="Disordered" evidence="8">
    <location>
        <begin position="1"/>
        <end position="232"/>
    </location>
</feature>
<proteinExistence type="inferred from homology"/>
<feature type="compositionally biased region" description="Basic and acidic residues" evidence="8">
    <location>
        <begin position="185"/>
        <end position="232"/>
    </location>
</feature>
<dbReference type="InterPro" id="IPR011047">
    <property type="entry name" value="Quinoprotein_ADH-like_sf"/>
</dbReference>
<dbReference type="Proteomes" id="UP001162480">
    <property type="component" value="Chromosome 25"/>
</dbReference>
<dbReference type="InterPro" id="IPR001680">
    <property type="entry name" value="WD40_rpt"/>
</dbReference>
<evidence type="ECO:0000313" key="9">
    <source>
        <dbReference type="EMBL" id="CAI9740833.1"/>
    </source>
</evidence>
<keyword evidence="4" id="KW-0853">WD repeat</keyword>
<evidence type="ECO:0000313" key="10">
    <source>
        <dbReference type="Proteomes" id="UP001162480"/>
    </source>
</evidence>
<dbReference type="GO" id="GO:0000225">
    <property type="term" value="F:N-acetylglucosaminylphosphatidylinositol deacetylase activity"/>
    <property type="evidence" value="ECO:0007669"/>
    <property type="project" value="UniProtKB-EC"/>
</dbReference>
<comment type="similarity">
    <text evidence="2">Belongs to the PIGL family.</text>
</comment>
<dbReference type="PANTHER" id="PTHR13720:SF13">
    <property type="entry name" value="CILIA- AND FLAGELLA-ASSOCIATED PROTEIN 251"/>
    <property type="match status" value="1"/>
</dbReference>
<keyword evidence="10" id="KW-1185">Reference proteome</keyword>
<keyword evidence="6" id="KW-0966">Cell projection</keyword>
<feature type="compositionally biased region" description="Basic and acidic residues" evidence="8">
    <location>
        <begin position="96"/>
        <end position="141"/>
    </location>
</feature>
<dbReference type="Pfam" id="PF02585">
    <property type="entry name" value="PIG-L"/>
    <property type="match status" value="1"/>
</dbReference>
<evidence type="ECO:0000256" key="2">
    <source>
        <dbReference type="ARBA" id="ARBA00006066"/>
    </source>
</evidence>
<dbReference type="InterPro" id="IPR011992">
    <property type="entry name" value="EF-hand-dom_pair"/>
</dbReference>
<keyword evidence="5" id="KW-0677">Repeat</keyword>
<dbReference type="SUPFAM" id="SSF50998">
    <property type="entry name" value="Quinoprotein alcohol dehydrogenase-like"/>
    <property type="match status" value="1"/>
</dbReference>
<evidence type="ECO:0000256" key="3">
    <source>
        <dbReference type="ARBA" id="ARBA00012176"/>
    </source>
</evidence>
<dbReference type="Gene3D" id="3.40.50.10320">
    <property type="entry name" value="LmbE-like"/>
    <property type="match status" value="1"/>
</dbReference>
<dbReference type="SMART" id="SM00320">
    <property type="entry name" value="WD40"/>
    <property type="match status" value="8"/>
</dbReference>
<dbReference type="GO" id="GO:0031514">
    <property type="term" value="C:motile cilium"/>
    <property type="evidence" value="ECO:0007669"/>
    <property type="project" value="TreeGrafter"/>
</dbReference>
<dbReference type="InterPro" id="IPR003737">
    <property type="entry name" value="GlcNAc_PI_deacetylase-related"/>
</dbReference>
<dbReference type="Gene3D" id="2.130.10.10">
    <property type="entry name" value="YVTN repeat-like/Quinoprotein amine dehydrogenase"/>
    <property type="match status" value="2"/>
</dbReference>
<evidence type="ECO:0000256" key="8">
    <source>
        <dbReference type="SAM" id="MobiDB-lite"/>
    </source>
</evidence>
<accession>A0AA36BV94</accession>
<evidence type="ECO:0000256" key="4">
    <source>
        <dbReference type="ARBA" id="ARBA00022574"/>
    </source>
</evidence>
<dbReference type="InterPro" id="IPR036322">
    <property type="entry name" value="WD40_repeat_dom_sf"/>
</dbReference>
<comment type="subcellular location">
    <subcellularLocation>
        <location evidence="1">Cell projection</location>
        <location evidence="1">Cilium</location>
    </subcellularLocation>
</comment>
<dbReference type="SUPFAM" id="SSF47473">
    <property type="entry name" value="EF-hand"/>
    <property type="match status" value="1"/>
</dbReference>
<feature type="compositionally biased region" description="Acidic residues" evidence="8">
    <location>
        <begin position="31"/>
        <end position="40"/>
    </location>
</feature>
<dbReference type="EMBL" id="OX597838">
    <property type="protein sequence ID" value="CAI9740833.1"/>
    <property type="molecule type" value="Genomic_DNA"/>
</dbReference>
<feature type="compositionally biased region" description="Basic and acidic residues" evidence="8">
    <location>
        <begin position="279"/>
        <end position="288"/>
    </location>
</feature>
<dbReference type="SUPFAM" id="SSF102588">
    <property type="entry name" value="LmbE-like"/>
    <property type="match status" value="1"/>
</dbReference>
<reference evidence="9" key="1">
    <citation type="submission" date="2023-08" db="EMBL/GenBank/DDBJ databases">
        <authorList>
            <person name="Alioto T."/>
            <person name="Alioto T."/>
            <person name="Gomez Garrido J."/>
        </authorList>
    </citation>
    <scope>NUCLEOTIDE SEQUENCE</scope>
</reference>
<feature type="compositionally biased region" description="Acidic residues" evidence="8">
    <location>
        <begin position="53"/>
        <end position="68"/>
    </location>
</feature>
<dbReference type="InterPro" id="IPR050630">
    <property type="entry name" value="WD_repeat_EMAP"/>
</dbReference>
<sequence length="1456" mass="163602">MSAMADNNKIDEVNEEEKSETEEIKNVVDEERIDESEEVENILSTGERNLYTTDEEEGGGNEDTDVEECGGGVEMPEQEAVDVTAEETLGGDAEGEEKREGDKEAEEKLMEDVGIEEKREGDEEAEEKLTEDVGIEEKREGDEEAEEKPEGAVGTEEKPEGAVGTEEKPEGAVGTGELAGDVETEEKLEGAVGTEEKLEGAVGTEEKLEGAVGTEEKLKGAVGTEEKLEGEDKIEAEQTELWREDSDLKLAIDEDSVEPGPKPIPPGKPGAGGDDPEDKPEYMDESDHQKKTFPNLALNISWSFGYNKNIPVQNLTDDNRSMVVYASSHISVMYDYVSNKQWILQGHANSIICIYVSQNKKWLVTADKGKDSAVIIWDTYTYIPIQTLFGASADGMTAIALTPDSKYLATLSASEYQEFSLWDWTVNGEKPLISVNLKPLYGVQNYIYFNPEDYNQIVTNSESHVIFYQLVERSLELKWFCPGLTDQDFNVPVGKYSQSIFQYMKNRALTATSLGNLVIWETQPSHVEGEITYVANKKPLKIIKLVTSGINVLSVMYNNIVIGDMEGRVSFFNQKLMLMHRYSNFDLGPVNFISFCPLSKDIQHPEKYPRSCTLGGEPFISPDFILSSTNALCGFVKAEGPTITLIMKDHGSIVPAIVAHPYRPYLLTGCHGGFLRLCDYEKKTVLSSRQFEDAMIQCCVYSPDGFYVGVGFTNGMIYILDALTLTNQDSDIHHYCSDCITHLAFSAHSRYLAIADSGYAVCLLRKEGDTFQYIGRYRSHYQPICDLMFREIFQSSVPLLLSLGEDRRLVEYNILPDNAEGVQLLSVDRIEQSAIPLCMTFYPSFTKEYFILTVNNEYKYKLYNSSTKMCRLTILSPTYGSPLTKVIVLPKGEADANSRYMAFITTDKIGLQVLPVDGNRHKSTAFIAHPDGVANIAASYDGKYLFTTSRKDASLHMWNINISALEAQVKLGGEDLIPFYELIEGGREGEVFHDLEKYFYYSQLRCSGIDSMETRPVTTTITITEIPFVLRAMGFYPTEEELANIDNEVKFTDYVETETFKDSINIGDFLKLLINHRPLVPPSTEQLKWAFDTLATCDDDEGNPCLLTEELLDILQAEGEHIKSDELCEILAGLSLPSKTDYDDDTKTVPRLTEEELTVKICKNLPEYISAPEFASKLLGLRNLDGAWRKQADKWQHLLVVTAHPDDECMFFSPSIFDFIRRQKHVSVLCLSDGTYMQLADTRKKELYDSCRILGIQENNVQLVGDSCFPDDPSRIWNEELVARIILKHLLIIKPDVVLTFDQYGISGHNNHCSIYYGCRKLLQDGRAPSACHVGTLDTNHLVSHCLSHVLTIYAHQYSGRCLTWHQHAQMIEPQQAAAATAPPPFQLQRLSPTPIRHFFNKCFKWIIFKPCFDLSVCLSVSLSLSIIKGPDRTHQHSLSHNHPYVFRLKKTSVHI</sequence>
<dbReference type="InterPro" id="IPR015943">
    <property type="entry name" value="WD40/YVTN_repeat-like_dom_sf"/>
</dbReference>
<organism evidence="9 10">
    <name type="scientific">Octopus vulgaris</name>
    <name type="common">Common octopus</name>
    <dbReference type="NCBI Taxonomy" id="6645"/>
    <lineage>
        <taxon>Eukaryota</taxon>
        <taxon>Metazoa</taxon>
        <taxon>Spiralia</taxon>
        <taxon>Lophotrochozoa</taxon>
        <taxon>Mollusca</taxon>
        <taxon>Cephalopoda</taxon>
        <taxon>Coleoidea</taxon>
        <taxon>Octopodiformes</taxon>
        <taxon>Octopoda</taxon>
        <taxon>Incirrata</taxon>
        <taxon>Octopodidae</taxon>
        <taxon>Octopus</taxon>
    </lineage>
</organism>
<evidence type="ECO:0000256" key="1">
    <source>
        <dbReference type="ARBA" id="ARBA00004138"/>
    </source>
</evidence>
<dbReference type="SUPFAM" id="SSF50978">
    <property type="entry name" value="WD40 repeat-like"/>
    <property type="match status" value="1"/>
</dbReference>
<protein>
    <recommendedName>
        <fullName evidence="7">Cilia- and flagella-associated protein 251</fullName>
        <ecNumber evidence="3">3.5.1.89</ecNumber>
    </recommendedName>
</protein>
<gene>
    <name evidence="9" type="ORF">OCTVUL_1B014337</name>
</gene>
<dbReference type="Gene3D" id="1.10.238.10">
    <property type="entry name" value="EF-hand"/>
    <property type="match status" value="1"/>
</dbReference>
<feature type="compositionally biased region" description="Polar residues" evidence="8">
    <location>
        <begin position="42"/>
        <end position="51"/>
    </location>
</feature>
<dbReference type="PANTHER" id="PTHR13720">
    <property type="entry name" value="WD-40 REPEAT PROTEIN"/>
    <property type="match status" value="1"/>
</dbReference>
<dbReference type="EC" id="3.5.1.89" evidence="3"/>
<feature type="compositionally biased region" description="Basic and acidic residues" evidence="8">
    <location>
        <begin position="155"/>
        <end position="170"/>
    </location>
</feature>
<dbReference type="InterPro" id="IPR024078">
    <property type="entry name" value="LmbE-like_dom_sf"/>
</dbReference>
<feature type="region of interest" description="Disordered" evidence="8">
    <location>
        <begin position="253"/>
        <end position="288"/>
    </location>
</feature>
<evidence type="ECO:0000256" key="6">
    <source>
        <dbReference type="ARBA" id="ARBA00023273"/>
    </source>
</evidence>
<evidence type="ECO:0000256" key="7">
    <source>
        <dbReference type="ARBA" id="ARBA00040994"/>
    </source>
</evidence>
<dbReference type="Pfam" id="PF00400">
    <property type="entry name" value="WD40"/>
    <property type="match status" value="2"/>
</dbReference>
<name>A0AA36BV94_OCTVU</name>
<evidence type="ECO:0000256" key="5">
    <source>
        <dbReference type="ARBA" id="ARBA00022737"/>
    </source>
</evidence>